<evidence type="ECO:0008006" key="5">
    <source>
        <dbReference type="Google" id="ProtNLM"/>
    </source>
</evidence>
<keyword evidence="4" id="KW-1185">Reference proteome</keyword>
<feature type="compositionally biased region" description="Basic and acidic residues" evidence="1">
    <location>
        <begin position="231"/>
        <end position="242"/>
    </location>
</feature>
<sequence length="242" mass="28363">MQQKHIMWFDIIFYVVFPIFIWNMARDYTGDYIAMLISSVPGIIYTVYRFVLLKKVNTFGIYMIATLIIGTVLDLIAGGGLQLLWNNIYYDFVMGAFFILTVIFMRPIWLFFTVDFMELQGGDRQQLKKQFYVRKYLWVFQAITLFFALREFILGFVKIWLVQSYGVEAFDEGIILRQVLSWTMSFIAVVGFIFIAKWLHEDGIDAGEITNSGQDAENEERDGEAEEETPENEREKTSEQRT</sequence>
<dbReference type="AlphaFoldDB" id="A0A1H2UDD0"/>
<dbReference type="RefSeq" id="WP_176967711.1">
    <property type="nucleotide sequence ID" value="NZ_FNNC01000003.1"/>
</dbReference>
<keyword evidence="2" id="KW-1133">Transmembrane helix</keyword>
<evidence type="ECO:0000256" key="1">
    <source>
        <dbReference type="SAM" id="MobiDB-lite"/>
    </source>
</evidence>
<evidence type="ECO:0000313" key="4">
    <source>
        <dbReference type="Proteomes" id="UP000199488"/>
    </source>
</evidence>
<feature type="transmembrane region" description="Helical" evidence="2">
    <location>
        <begin position="7"/>
        <end position="26"/>
    </location>
</feature>
<reference evidence="3 4" key="1">
    <citation type="submission" date="2016-10" db="EMBL/GenBank/DDBJ databases">
        <authorList>
            <person name="de Groot N.N."/>
        </authorList>
    </citation>
    <scope>NUCLEOTIDE SEQUENCE [LARGE SCALE GENOMIC DNA]</scope>
    <source>
        <strain evidence="3 4">DSM 23126</strain>
    </source>
</reference>
<feature type="transmembrane region" description="Helical" evidence="2">
    <location>
        <begin position="174"/>
        <end position="195"/>
    </location>
</feature>
<protein>
    <recommendedName>
        <fullName evidence="5">Intracellular septation protein A</fullName>
    </recommendedName>
</protein>
<name>A0A1H2UDD0_9BACI</name>
<dbReference type="Proteomes" id="UP000199488">
    <property type="component" value="Unassembled WGS sequence"/>
</dbReference>
<proteinExistence type="predicted"/>
<dbReference type="STRING" id="1122204.SAMN05421781_1671"/>
<feature type="transmembrane region" description="Helical" evidence="2">
    <location>
        <begin position="92"/>
        <end position="116"/>
    </location>
</feature>
<organism evidence="3 4">
    <name type="scientific">Marinococcus luteus</name>
    <dbReference type="NCBI Taxonomy" id="1122204"/>
    <lineage>
        <taxon>Bacteria</taxon>
        <taxon>Bacillati</taxon>
        <taxon>Bacillota</taxon>
        <taxon>Bacilli</taxon>
        <taxon>Bacillales</taxon>
        <taxon>Bacillaceae</taxon>
        <taxon>Marinococcus</taxon>
    </lineage>
</organism>
<dbReference type="NCBIfam" id="NF041646">
    <property type="entry name" value="VC0807_fam"/>
    <property type="match status" value="1"/>
</dbReference>
<feature type="transmembrane region" description="Helical" evidence="2">
    <location>
        <begin position="32"/>
        <end position="52"/>
    </location>
</feature>
<dbReference type="EMBL" id="FNNC01000003">
    <property type="protein sequence ID" value="SDW54125.1"/>
    <property type="molecule type" value="Genomic_DNA"/>
</dbReference>
<feature type="region of interest" description="Disordered" evidence="1">
    <location>
        <begin position="207"/>
        <end position="242"/>
    </location>
</feature>
<feature type="transmembrane region" description="Helical" evidence="2">
    <location>
        <begin position="59"/>
        <end position="80"/>
    </location>
</feature>
<evidence type="ECO:0000256" key="2">
    <source>
        <dbReference type="SAM" id="Phobius"/>
    </source>
</evidence>
<accession>A0A1H2UDD0</accession>
<keyword evidence="2" id="KW-0472">Membrane</keyword>
<feature type="transmembrane region" description="Helical" evidence="2">
    <location>
        <begin position="137"/>
        <end position="162"/>
    </location>
</feature>
<feature type="compositionally biased region" description="Acidic residues" evidence="1">
    <location>
        <begin position="216"/>
        <end position="230"/>
    </location>
</feature>
<keyword evidence="2" id="KW-0812">Transmembrane</keyword>
<evidence type="ECO:0000313" key="3">
    <source>
        <dbReference type="EMBL" id="SDW54125.1"/>
    </source>
</evidence>
<gene>
    <name evidence="3" type="ORF">SAMN05421781_1671</name>
</gene>